<evidence type="ECO:0000313" key="3">
    <source>
        <dbReference type="Proteomes" id="UP000509418"/>
    </source>
</evidence>
<dbReference type="Proteomes" id="UP000509418">
    <property type="component" value="Chromosome"/>
</dbReference>
<gene>
    <name evidence="2" type="ORF">HUT05_28455</name>
</gene>
<evidence type="ECO:0000256" key="1">
    <source>
        <dbReference type="SAM" id="Phobius"/>
    </source>
</evidence>
<dbReference type="AlphaFoldDB" id="A0A7H8TBN8"/>
<reference evidence="2 3" key="1">
    <citation type="submission" date="2020-06" db="EMBL/GenBank/DDBJ databases">
        <title>Genome mining for natural products.</title>
        <authorList>
            <person name="Zhang B."/>
            <person name="Shi J."/>
            <person name="Ge H."/>
        </authorList>
    </citation>
    <scope>NUCLEOTIDE SEQUENCE [LARGE SCALE GENOMIC DNA]</scope>
    <source>
        <strain evidence="2 3">NA02069</strain>
    </source>
</reference>
<evidence type="ECO:0000313" key="2">
    <source>
        <dbReference type="EMBL" id="QKZ20931.1"/>
    </source>
</evidence>
<sequence length="418" mass="45448">MTAFAARQVDPNALIFDWTRREQHAAPPKSPLFQRACGSLPQALVTQTRYTGGTSEGFNGSMAREVPREFSGRTIRKDQLERLVKAVEREFPSSSEDRFSITVDGETHREASLDAVIQEAGSPTIVDSLTISDRDGDKSFRFEARPGLIKIKAGGGDRHFPVGFCEEVQAILQRRTSKLRRILPARMRLITYWCLAVEAVMALVAILMTTLEAGWVAAVTSVCISAALMITWIARRHYTTRILLEDDAQEPWNRSEKLALIGMSVPIIVALIVNGPSYFNDDEAAVTPKSGSAGQSSNASDSLASRAAASAVSRDTERERLAKITVRPAVGKAGDPFVLTGSGFEPGADVWVKLVAGPGTTLAEDKAERHLVRVNGRGEIKHETITVGRDLCCVGGTIRVIVDPEGKTAAVETTYKLK</sequence>
<feature type="transmembrane region" description="Helical" evidence="1">
    <location>
        <begin position="189"/>
        <end position="208"/>
    </location>
</feature>
<name>A0A7H8TBN8_STRCX</name>
<keyword evidence="1" id="KW-0812">Transmembrane</keyword>
<proteinExistence type="predicted"/>
<keyword evidence="1" id="KW-0472">Membrane</keyword>
<keyword evidence="3" id="KW-1185">Reference proteome</keyword>
<dbReference type="EMBL" id="CP056041">
    <property type="protein sequence ID" value="QKZ20931.1"/>
    <property type="molecule type" value="Genomic_DNA"/>
</dbReference>
<feature type="transmembrane region" description="Helical" evidence="1">
    <location>
        <begin position="214"/>
        <end position="234"/>
    </location>
</feature>
<protein>
    <submittedName>
        <fullName evidence="2">Uncharacterized protein</fullName>
    </submittedName>
</protein>
<organism evidence="2 3">
    <name type="scientific">Streptomyces chartreusis</name>
    <dbReference type="NCBI Taxonomy" id="1969"/>
    <lineage>
        <taxon>Bacteria</taxon>
        <taxon>Bacillati</taxon>
        <taxon>Actinomycetota</taxon>
        <taxon>Actinomycetes</taxon>
        <taxon>Kitasatosporales</taxon>
        <taxon>Streptomycetaceae</taxon>
        <taxon>Streptomyces</taxon>
    </lineage>
</organism>
<dbReference type="RefSeq" id="WP_176576768.1">
    <property type="nucleotide sequence ID" value="NZ_CBDRGH010000021.1"/>
</dbReference>
<accession>A0A7H8TBN8</accession>
<keyword evidence="1" id="KW-1133">Transmembrane helix</keyword>